<dbReference type="SUPFAM" id="SSF64438">
    <property type="entry name" value="CNF1/YfiH-like putative cysteine hydrolases"/>
    <property type="match status" value="1"/>
</dbReference>
<evidence type="ECO:0000256" key="8">
    <source>
        <dbReference type="ARBA" id="ARBA00048968"/>
    </source>
</evidence>
<comment type="catalytic activity">
    <reaction evidence="8">
        <text>adenosine + phosphate = alpha-D-ribose 1-phosphate + adenine</text>
        <dbReference type="Rhea" id="RHEA:27642"/>
        <dbReference type="ChEBI" id="CHEBI:16335"/>
        <dbReference type="ChEBI" id="CHEBI:16708"/>
        <dbReference type="ChEBI" id="CHEBI:43474"/>
        <dbReference type="ChEBI" id="CHEBI:57720"/>
        <dbReference type="EC" id="2.4.2.1"/>
    </reaction>
    <physiologicalReaction direction="left-to-right" evidence="8">
        <dbReference type="Rhea" id="RHEA:27643"/>
    </physiologicalReaction>
</comment>
<reference evidence="12" key="2">
    <citation type="submission" date="2024-02" db="EMBL/GenBank/DDBJ databases">
        <title>Neisseria leonii sp. nov.</title>
        <authorList>
            <person name="Boutroux M."/>
            <person name="Favre-Rochex S."/>
            <person name="Gorgette O."/>
            <person name="Touak G."/>
            <person name="Muhle E."/>
            <person name="Chesneau O."/>
            <person name="Clermont D."/>
            <person name="Rahi P."/>
        </authorList>
    </citation>
    <scope>NUCLEOTIDE SEQUENCE</scope>
    <source>
        <strain evidence="12">51.81</strain>
    </source>
</reference>
<dbReference type="GO" id="GO:0005507">
    <property type="term" value="F:copper ion binding"/>
    <property type="evidence" value="ECO:0007669"/>
    <property type="project" value="TreeGrafter"/>
</dbReference>
<dbReference type="InterPro" id="IPR038371">
    <property type="entry name" value="Cu_polyphenol_OxRdtase_sf"/>
</dbReference>
<keyword evidence="4" id="KW-0479">Metal-binding</keyword>
<evidence type="ECO:0000256" key="2">
    <source>
        <dbReference type="ARBA" id="ARBA00007353"/>
    </source>
</evidence>
<name>A0A9X4E339_9NEIS</name>
<evidence type="ECO:0000256" key="3">
    <source>
        <dbReference type="ARBA" id="ARBA00022679"/>
    </source>
</evidence>
<dbReference type="PANTHER" id="PTHR30616">
    <property type="entry name" value="UNCHARACTERIZED PROTEIN YFIH"/>
    <property type="match status" value="1"/>
</dbReference>
<sequence length="260" mass="28087">MAVKTVHQMLNLPAAQDGGFFYADWPAPPTVHTLLTTRRGGVGSKPFDSLNLGSHVGDRPENVAANRARVEQTVGRPVIYLNQIHSTDVVYADCAHNGHTADASINSDGLAACAVMTADCLPVLFCDEDGTTVAAAHAGWRGLAGGIVQNTADAMRVPPEKLLAYLGPAIGPEAFEVGQDVWDAFCLPDPGAADAFDPIGEGKYLADIYRLACRILRRHGINRIYGGNRCTVLERDHFFSYRRDGRTGRMASIIWLETSH</sequence>
<evidence type="ECO:0000313" key="12">
    <source>
        <dbReference type="EMBL" id="WWY04156.1"/>
    </source>
</evidence>
<dbReference type="Pfam" id="PF02578">
    <property type="entry name" value="Cu-oxidase_4"/>
    <property type="match status" value="1"/>
</dbReference>
<evidence type="ECO:0000256" key="7">
    <source>
        <dbReference type="ARBA" id="ARBA00047989"/>
    </source>
</evidence>
<dbReference type="Proteomes" id="UP001149607">
    <property type="component" value="Chromosome"/>
</dbReference>
<accession>A0A9X4E339</accession>
<comment type="similarity">
    <text evidence="2 10">Belongs to the purine nucleoside phosphorylase YfiH/LACC1 family.</text>
</comment>
<keyword evidence="13" id="KW-1185">Reference proteome</keyword>
<proteinExistence type="inferred from homology"/>
<dbReference type="EMBL" id="CP146598">
    <property type="protein sequence ID" value="WWY04156.1"/>
    <property type="molecule type" value="Genomic_DNA"/>
</dbReference>
<dbReference type="NCBIfam" id="TIGR00726">
    <property type="entry name" value="peptidoglycan editing factor PgeF"/>
    <property type="match status" value="1"/>
</dbReference>
<dbReference type="PANTHER" id="PTHR30616:SF2">
    <property type="entry name" value="PURINE NUCLEOSIDE PHOSPHORYLASE LACC1"/>
    <property type="match status" value="1"/>
</dbReference>
<organism evidence="11">
    <name type="scientific">Neisseria leonii</name>
    <dbReference type="NCBI Taxonomy" id="2995413"/>
    <lineage>
        <taxon>Bacteria</taxon>
        <taxon>Pseudomonadati</taxon>
        <taxon>Pseudomonadota</taxon>
        <taxon>Betaproteobacteria</taxon>
        <taxon>Neisseriales</taxon>
        <taxon>Neisseriaceae</taxon>
        <taxon>Neisseria</taxon>
    </lineage>
</organism>
<evidence type="ECO:0000256" key="10">
    <source>
        <dbReference type="RuleBase" id="RU361274"/>
    </source>
</evidence>
<gene>
    <name evidence="11" type="primary">pgeF</name>
    <name evidence="11" type="ORF">ORY91_000455</name>
    <name evidence="12" type="ORF">V9W64_01645</name>
</gene>
<dbReference type="RefSeq" id="WP_274584642.1">
    <property type="nucleotide sequence ID" value="NZ_CP146598.1"/>
</dbReference>
<evidence type="ECO:0000313" key="13">
    <source>
        <dbReference type="Proteomes" id="UP001149607"/>
    </source>
</evidence>
<keyword evidence="5" id="KW-0378">Hydrolase</keyword>
<evidence type="ECO:0000256" key="6">
    <source>
        <dbReference type="ARBA" id="ARBA00022833"/>
    </source>
</evidence>
<comment type="catalytic activity">
    <reaction evidence="1">
        <text>inosine + phosphate = alpha-D-ribose 1-phosphate + hypoxanthine</text>
        <dbReference type="Rhea" id="RHEA:27646"/>
        <dbReference type="ChEBI" id="CHEBI:17368"/>
        <dbReference type="ChEBI" id="CHEBI:17596"/>
        <dbReference type="ChEBI" id="CHEBI:43474"/>
        <dbReference type="ChEBI" id="CHEBI:57720"/>
        <dbReference type="EC" id="2.4.2.1"/>
    </reaction>
    <physiologicalReaction direction="left-to-right" evidence="1">
        <dbReference type="Rhea" id="RHEA:27647"/>
    </physiologicalReaction>
</comment>
<comment type="catalytic activity">
    <reaction evidence="7">
        <text>adenosine + H2O + H(+) = inosine + NH4(+)</text>
        <dbReference type="Rhea" id="RHEA:24408"/>
        <dbReference type="ChEBI" id="CHEBI:15377"/>
        <dbReference type="ChEBI" id="CHEBI:15378"/>
        <dbReference type="ChEBI" id="CHEBI:16335"/>
        <dbReference type="ChEBI" id="CHEBI:17596"/>
        <dbReference type="ChEBI" id="CHEBI:28938"/>
        <dbReference type="EC" id="3.5.4.4"/>
    </reaction>
    <physiologicalReaction direction="left-to-right" evidence="7">
        <dbReference type="Rhea" id="RHEA:24409"/>
    </physiologicalReaction>
</comment>
<dbReference type="EMBL" id="JAPQFL010000001">
    <property type="protein sequence ID" value="MDD9327076.1"/>
    <property type="molecule type" value="Genomic_DNA"/>
</dbReference>
<keyword evidence="6" id="KW-0862">Zinc</keyword>
<evidence type="ECO:0000256" key="1">
    <source>
        <dbReference type="ARBA" id="ARBA00000553"/>
    </source>
</evidence>
<dbReference type="CDD" id="cd16833">
    <property type="entry name" value="YfiH"/>
    <property type="match status" value="1"/>
</dbReference>
<protein>
    <recommendedName>
        <fullName evidence="10">Purine nucleoside phosphorylase</fullName>
    </recommendedName>
</protein>
<reference evidence="11" key="1">
    <citation type="submission" date="2022-10" db="EMBL/GenBank/DDBJ databases">
        <authorList>
            <person name="Boutroux M."/>
        </authorList>
    </citation>
    <scope>NUCLEOTIDE SEQUENCE</scope>
    <source>
        <strain evidence="11">51.81</strain>
    </source>
</reference>
<dbReference type="Gene3D" id="3.60.140.10">
    <property type="entry name" value="CNF1/YfiH-like putative cysteine hydrolases"/>
    <property type="match status" value="1"/>
</dbReference>
<dbReference type="InterPro" id="IPR011324">
    <property type="entry name" value="Cytotoxic_necrot_fac-like_cat"/>
</dbReference>
<evidence type="ECO:0000256" key="4">
    <source>
        <dbReference type="ARBA" id="ARBA00022723"/>
    </source>
</evidence>
<dbReference type="InterPro" id="IPR003730">
    <property type="entry name" value="Cu_polyphenol_OxRdtase"/>
</dbReference>
<evidence type="ECO:0000313" key="11">
    <source>
        <dbReference type="EMBL" id="MDD9327076.1"/>
    </source>
</evidence>
<evidence type="ECO:0000256" key="9">
    <source>
        <dbReference type="ARBA" id="ARBA00049893"/>
    </source>
</evidence>
<dbReference type="GO" id="GO:0016787">
    <property type="term" value="F:hydrolase activity"/>
    <property type="evidence" value="ECO:0007669"/>
    <property type="project" value="UniProtKB-KW"/>
</dbReference>
<dbReference type="AlphaFoldDB" id="A0A9X4E339"/>
<comment type="catalytic activity">
    <reaction evidence="9">
        <text>S-methyl-5'-thioadenosine + phosphate = 5-(methylsulfanyl)-alpha-D-ribose 1-phosphate + adenine</text>
        <dbReference type="Rhea" id="RHEA:11852"/>
        <dbReference type="ChEBI" id="CHEBI:16708"/>
        <dbReference type="ChEBI" id="CHEBI:17509"/>
        <dbReference type="ChEBI" id="CHEBI:43474"/>
        <dbReference type="ChEBI" id="CHEBI:58533"/>
        <dbReference type="EC" id="2.4.2.28"/>
    </reaction>
    <physiologicalReaction direction="left-to-right" evidence="9">
        <dbReference type="Rhea" id="RHEA:11853"/>
    </physiologicalReaction>
</comment>
<evidence type="ECO:0000256" key="5">
    <source>
        <dbReference type="ARBA" id="ARBA00022801"/>
    </source>
</evidence>
<dbReference type="GO" id="GO:0017061">
    <property type="term" value="F:S-methyl-5-thioadenosine phosphorylase activity"/>
    <property type="evidence" value="ECO:0007669"/>
    <property type="project" value="UniProtKB-EC"/>
</dbReference>
<keyword evidence="3" id="KW-0808">Transferase</keyword>